<feature type="compositionally biased region" description="Low complexity" evidence="5">
    <location>
        <begin position="1699"/>
        <end position="1711"/>
    </location>
</feature>
<gene>
    <name evidence="10" type="ORF">BD410DRAFT_818016</name>
</gene>
<evidence type="ECO:0000259" key="6">
    <source>
        <dbReference type="Pfam" id="PF12624"/>
    </source>
</evidence>
<dbReference type="OrthoDB" id="428159at2759"/>
<evidence type="ECO:0000256" key="1">
    <source>
        <dbReference type="ARBA" id="ARBA00006545"/>
    </source>
</evidence>
<evidence type="ECO:0000313" key="10">
    <source>
        <dbReference type="EMBL" id="TDL28432.1"/>
    </source>
</evidence>
<keyword evidence="11" id="KW-1185">Reference proteome</keyword>
<feature type="region of interest" description="Disordered" evidence="5">
    <location>
        <begin position="2225"/>
        <end position="2244"/>
    </location>
</feature>
<dbReference type="GO" id="GO:0006623">
    <property type="term" value="P:protein targeting to vacuole"/>
    <property type="evidence" value="ECO:0007669"/>
    <property type="project" value="TreeGrafter"/>
</dbReference>
<dbReference type="STRING" id="50990.A0A4Y7QN06"/>
<keyword evidence="2" id="KW-0813">Transport</keyword>
<feature type="region of interest" description="Disordered" evidence="5">
    <location>
        <begin position="415"/>
        <end position="457"/>
    </location>
</feature>
<organism evidence="10 11">
    <name type="scientific">Rickenella mellea</name>
    <dbReference type="NCBI Taxonomy" id="50990"/>
    <lineage>
        <taxon>Eukaryota</taxon>
        <taxon>Fungi</taxon>
        <taxon>Dikarya</taxon>
        <taxon>Basidiomycota</taxon>
        <taxon>Agaricomycotina</taxon>
        <taxon>Agaricomycetes</taxon>
        <taxon>Hymenochaetales</taxon>
        <taxon>Rickenellaceae</taxon>
        <taxon>Rickenella</taxon>
    </lineage>
</organism>
<evidence type="ECO:0000259" key="8">
    <source>
        <dbReference type="Pfam" id="PF25036"/>
    </source>
</evidence>
<dbReference type="PANTHER" id="PTHR16166">
    <property type="entry name" value="VACUOLAR PROTEIN SORTING-ASSOCIATED PROTEIN VPS13"/>
    <property type="match status" value="1"/>
</dbReference>
<dbReference type="Pfam" id="PF25037">
    <property type="entry name" value="VPS13_C"/>
    <property type="match status" value="1"/>
</dbReference>
<feature type="region of interest" description="Disordered" evidence="5">
    <location>
        <begin position="1359"/>
        <end position="1380"/>
    </location>
</feature>
<dbReference type="InterPro" id="IPR026854">
    <property type="entry name" value="VPS13_N"/>
</dbReference>
<reference evidence="10 11" key="1">
    <citation type="submission" date="2018-06" db="EMBL/GenBank/DDBJ databases">
        <title>A transcriptomic atlas of mushroom development highlights an independent origin of complex multicellularity.</title>
        <authorList>
            <consortium name="DOE Joint Genome Institute"/>
            <person name="Krizsan K."/>
            <person name="Almasi E."/>
            <person name="Merenyi Z."/>
            <person name="Sahu N."/>
            <person name="Viragh M."/>
            <person name="Koszo T."/>
            <person name="Mondo S."/>
            <person name="Kiss B."/>
            <person name="Balint B."/>
            <person name="Kues U."/>
            <person name="Barry K."/>
            <person name="Hegedus J.C."/>
            <person name="Henrissat B."/>
            <person name="Johnson J."/>
            <person name="Lipzen A."/>
            <person name="Ohm R."/>
            <person name="Nagy I."/>
            <person name="Pangilinan J."/>
            <person name="Yan J."/>
            <person name="Xiong Y."/>
            <person name="Grigoriev I.V."/>
            <person name="Hibbett D.S."/>
            <person name="Nagy L.G."/>
        </authorList>
    </citation>
    <scope>NUCLEOTIDE SEQUENCE [LARGE SCALE GENOMIC DNA]</scope>
    <source>
        <strain evidence="10 11">SZMC22713</strain>
    </source>
</reference>
<dbReference type="InterPro" id="IPR056748">
    <property type="entry name" value="VPS13-like_C"/>
</dbReference>
<dbReference type="PANTHER" id="PTHR16166:SF93">
    <property type="entry name" value="INTERMEMBRANE LIPID TRANSFER PROTEIN VPS13"/>
    <property type="match status" value="1"/>
</dbReference>
<evidence type="ECO:0000256" key="3">
    <source>
        <dbReference type="ARBA" id="ARBA00023055"/>
    </source>
</evidence>
<feature type="domain" description="Intermembrane lipid transfer protein VPS13-like C-terminal" evidence="9">
    <location>
        <begin position="2999"/>
        <end position="3106"/>
    </location>
</feature>
<protein>
    <submittedName>
        <fullName evidence="10">Vacuolar protein sorting-associated protein 13</fullName>
    </submittedName>
</protein>
<evidence type="ECO:0000259" key="7">
    <source>
        <dbReference type="Pfam" id="PF25033"/>
    </source>
</evidence>
<feature type="compositionally biased region" description="Polar residues" evidence="5">
    <location>
        <begin position="837"/>
        <end position="857"/>
    </location>
</feature>
<dbReference type="InterPro" id="IPR056747">
    <property type="entry name" value="VPS13-like_M"/>
</dbReference>
<evidence type="ECO:0000256" key="4">
    <source>
        <dbReference type="SAM" id="Coils"/>
    </source>
</evidence>
<dbReference type="InterPro" id="IPR009543">
    <property type="entry name" value="VPS13_VAB"/>
</dbReference>
<feature type="compositionally biased region" description="Basic and acidic residues" evidence="5">
    <location>
        <begin position="415"/>
        <end position="425"/>
    </location>
</feature>
<evidence type="ECO:0000256" key="2">
    <source>
        <dbReference type="ARBA" id="ARBA00022448"/>
    </source>
</evidence>
<feature type="domain" description="Vacuolar protein sorting-associated protein 13 VPS13 adaptor binding" evidence="8">
    <location>
        <begin position="1906"/>
        <end position="2474"/>
    </location>
</feature>
<feature type="compositionally biased region" description="Basic and acidic residues" evidence="5">
    <location>
        <begin position="1064"/>
        <end position="1073"/>
    </location>
</feature>
<feature type="region of interest" description="Disordered" evidence="5">
    <location>
        <begin position="1694"/>
        <end position="1718"/>
    </location>
</feature>
<dbReference type="GO" id="GO:0006869">
    <property type="term" value="P:lipid transport"/>
    <property type="evidence" value="ECO:0007669"/>
    <property type="project" value="UniProtKB-KW"/>
</dbReference>
<feature type="domain" description="VPS13-like middle region" evidence="7">
    <location>
        <begin position="1092"/>
        <end position="1843"/>
    </location>
</feature>
<dbReference type="Pfam" id="PF25036">
    <property type="entry name" value="VPS13_VAB"/>
    <property type="match status" value="1"/>
</dbReference>
<dbReference type="Proteomes" id="UP000294933">
    <property type="component" value="Unassembled WGS sequence"/>
</dbReference>
<keyword evidence="3" id="KW-0445">Lipid transport</keyword>
<feature type="compositionally biased region" description="Low complexity" evidence="5">
    <location>
        <begin position="429"/>
        <end position="451"/>
    </location>
</feature>
<feature type="region of interest" description="Disordered" evidence="5">
    <location>
        <begin position="1050"/>
        <end position="1073"/>
    </location>
</feature>
<feature type="region of interest" description="Disordered" evidence="5">
    <location>
        <begin position="829"/>
        <end position="857"/>
    </location>
</feature>
<feature type="coiled-coil region" evidence="4">
    <location>
        <begin position="95"/>
        <end position="122"/>
    </location>
</feature>
<accession>A0A4Y7QN06</accession>
<sequence length="3131" mass="351192">MWWLDPGKEVLNVVFNRLLAPYVENLDMSQVSYGIAQGELTLRNLRMKKGALDKFRLPVDVVEGHLGKFSMNIHWRDLGNKPVEVVIEEVFLLVVSTAQNESSAEEDEKRAQEAKLERLENAELLHMRDQTETSQQQNQGLVASIIAKVLNNLQVTVKNIHIRYEDDLSCPGHPFAAGVTLAGFTAISTDDEWRPTFIESTAGSIHKLANLESLAVYFNTDSKSIAGLPPAESIKTFSAMIAKDGHVPDHQFVLKPVTGEGRIVMNHKLDKEIPRFDVQLLFDELGFVLDKNQYRDVIYLVDMYHFYARRHQYQKHRPNKQEFTIQSCGKAWWKFASLAILDEVHEKNRKWTWAFFKERRDDRNQYVELFKRKLTNTLVGPDLAAFQDLERKLSYEDIRFYRSISRSRLKKDLAAKKKMEEERRKQQPQSQGWSSWLWGSTSTSNTQSNDTGFGGQMTDQQRKELYEALDYDEKTAVAESLQVSRDALKARVAAKLKRGSFALTRDRQQDTKELVLLVFDAFRADFIQRPDNFETSISLGDFRVFDGTTKDTIYKQIVHVKDTEVSNLSTKGSYANEVTRDNAVEPFFSLKFESHPLDERADSALTVYMRSMEIIYHKGYVEAVYEFFRPPESQLQSVEALLNVASETLEGLRKETRAGLEYALQTHKTVDIRMDMHAPIIIVPESVLTENSRILVVDAGQISIESNLADKKTVREIHLKRNQKYSDADYQRLESLMYDRFSVKLTSAQFVIGDTLGDCRKALDSETDQSLHLVERINIDLSVQNSIVPTARSLTRFKVSGKLPTLHVNFSDTKYKSLMRLIDVAIPHFGDGEGSKEPSQTVTSRPANRRPSTNFQLSTPLFGQTGAEYVLDDEDDDKVNGDPVDSNAEDDQFFEADEGTTDMVDIHQRSFELAFQVDSLQATLFKSTDVHTEKHLGDIRLDGFALAFALAQFDMRVDVELRSISMIAYHPGMSPIPFVSSVSKDISDGTNLMSVTYIRAQRNSPEFMTTFDGVEQSVDIKLSTFMFQVAPEPVLSLYDFVMTTFVPPSSSSMPAPEPASPDNTNDRAAEIDSRDDGKIRVMVKLASVQVILSNDGRQLATLSMSVADISVLLHINTMLVNARLGQLLVTDDSTVKVITPEFKQILSIEGDEVAEFQYQTYDASKKDSYTGIKSAVHLKAGSLKLQFLEQPLHDIYLFLTKLARLKGLYDAATQAAAQRAAEIERMMFDIDVKTPILIFPADVTLTRDALALRLGEIVARNKFDGTTQNISASLQGIQLTSTTYTENKPSVLKIMDDVRISAEAVQTAGVEREKDVETPDYQVRISISDIKFYLTQVQYCRLIALSQAIPRVLSSSEGELLQHDSRPTPSPTKSTPSVLFENSGVDLQPELRRRSSSQGSSPWTTVDLALAINTVKLHLYDEFANSEFNLKDHGISRFALNDSSLRLKVLSDSALEAEFIIRSFTMSNTRPGPSKFREIIPAAQNDRNQLMMLYTMSGGKSRNSLAVITIDSPQIIFAIDPVFALSTFFLSPSQIPSVSTEASGNPPGVAIDSSNQSRIDFRIDLHDVSISILERDSDMDSQAIRLSVKQIFLSQQGILALTVNRLGMSLMRMGKRTDSVRFLDDVDLTLSLDSRVSSSQQMTSIEISSQPIVIRASYRDITLITTIVNRALEVFSQSNNENVQNSKRAAFGNADTDTASASSPHVSSPKSGTRSVSRLRGRAIDGAKVVMSKEHLKGSFEGFRLVLIGDLHELPMVHLRTKPFVVSVKDWSAALHASTTISTSINYWNLKNSHWEPLIDPWTISLTSVKENANNGTALTLSSGERLDVNLSATFIELAIATANAWSKEGDRVLQTARGSYAPYRIRNRTGGPIFIWSDVDGSMTSKDAPSVRITQGQTVDWRFDDWKTMREHVSSTGHNSIGVQFDGKSWEQLRSIPVDKEGEYTFSLRPRTGPFPSKLMVEIVIEDNVKTVTLRSTYKIENQTLYPLEVTLVDHIGHPVYALEKIAPGQDFTLPIEAVTQNRIRIQPDQGFGYKWSSPIRWEDLMNSRSLRGLTVRCPHASQVEAPFRFQIYPVKDSYATDYPKLTLKLRAPIELENLLPFDVQYKIYDKDTDQNWSSYLRRGGIMPVHSVELSHLVLLNITIQDSVFKPSDFAIINTDGKSDFDIEQQLSVRDNLDRKLDLKLNYVKYPDSGGAFKVQFYSPFIITNKTGLPFSVKSLRSTRAGTPRDAAGETNQEELSKPTPFMLSHPFQKGHEFMFRVGNSQWSKTVSFEAPSAESSIVMPSASQKSEFHFGLSWTEGQGKYKLTKVITLAPRFFVKNQLSEPLCFREHGVPPGDRSELAPGDRCPLQLLRRGQDKLLTIAYPGLDAQWSSPFNIEDIGAVHVRMRQPGSKAASDTHLILADIVIEGATIFVLLSKVTGPWPFVIENESDQEITFGQTDDLRDRPESQAVYKVMPKSRMSYAWDYPAARGKRIYLWSSGVARNVDIMEIGNLPPLKLRTGSRALSLDVRADGPTQRLTITNYLEETSLYKPKRRNTPISRQDTLQSTQDFEAIQHDVPPMLTLIIDAEGIGISLMNKKLTEVLYFTINQLKLEYTNSAAAQAVNLSCGLIQIDNQLHDAQFPVLLQPTPITREARGVGVLPTIQASVIVLNDSTHGVVFVKYLSILLQAITVQIDEAFLYAVLDLTKFQGVYWEAETENSVLIQHPNEIPEPTSVKGGQDVYFEVLELQPIILSVSFVRNITTSDDDSQKLTSRNPLAVVLNALTMALGNLGDARLELNALGLKDVRLTIPDIQNRIFYHYRQEVLRQVYRLLGSADFLGNPVGLFTNVSSGVADIFYEPWHGVVMHGNKELGIGIAKGAASFVKKTVFGLSDSVTKVTSSIGKGLSAATFDSEYQARRTMNQRRNKPRHVIYGVTAGAEALANSVASGMEGVVMKPIEGAEREGALGFFKGMGKGIVGIVTKPMVGVVDLASNVSEGIRNTTTVFDNPERDRVRKPRLVPSDGVLQSYSDREALGQYWLRDLENGEYRKELYVAHINLPDGDNVVLLTASRVLSFWSAKLRLMWDLPFNVVQGVTIEDTGIRFQSKNGREHDRFIFIQDKSSQLWFFNAIASVVKSFNAQRRIEK</sequence>
<dbReference type="GO" id="GO:0007005">
    <property type="term" value="P:mitochondrion organization"/>
    <property type="evidence" value="ECO:0007669"/>
    <property type="project" value="TreeGrafter"/>
</dbReference>
<dbReference type="Pfam" id="PF25033">
    <property type="entry name" value="VPS13_M"/>
    <property type="match status" value="1"/>
</dbReference>
<dbReference type="GO" id="GO:0045324">
    <property type="term" value="P:late endosome to vacuole transport"/>
    <property type="evidence" value="ECO:0007669"/>
    <property type="project" value="TreeGrafter"/>
</dbReference>
<dbReference type="VEuPathDB" id="FungiDB:BD410DRAFT_818016"/>
<proteinExistence type="inferred from homology"/>
<dbReference type="GO" id="GO:0045053">
    <property type="term" value="P:protein retention in Golgi apparatus"/>
    <property type="evidence" value="ECO:0007669"/>
    <property type="project" value="TreeGrafter"/>
</dbReference>
<feature type="domain" description="Chorein N-terminal" evidence="6">
    <location>
        <begin position="12"/>
        <end position="922"/>
    </location>
</feature>
<evidence type="ECO:0000256" key="5">
    <source>
        <dbReference type="SAM" id="MobiDB-lite"/>
    </source>
</evidence>
<dbReference type="EMBL" id="ML170157">
    <property type="protein sequence ID" value="TDL28432.1"/>
    <property type="molecule type" value="Genomic_DNA"/>
</dbReference>
<evidence type="ECO:0000259" key="9">
    <source>
        <dbReference type="Pfam" id="PF25037"/>
    </source>
</evidence>
<comment type="similarity">
    <text evidence="1">Belongs to the VPS13 family.</text>
</comment>
<dbReference type="InterPro" id="IPR026847">
    <property type="entry name" value="VPS13"/>
</dbReference>
<evidence type="ECO:0000313" key="11">
    <source>
        <dbReference type="Proteomes" id="UP000294933"/>
    </source>
</evidence>
<keyword evidence="4" id="KW-0175">Coiled coil</keyword>
<name>A0A4Y7QN06_9AGAM</name>
<dbReference type="Pfam" id="PF12624">
    <property type="entry name" value="VPS13_N"/>
    <property type="match status" value="1"/>
</dbReference>